<evidence type="ECO:0000256" key="1">
    <source>
        <dbReference type="SAM" id="MobiDB-lite"/>
    </source>
</evidence>
<dbReference type="PANTHER" id="PTHR34539:SF15">
    <property type="match status" value="1"/>
</dbReference>
<reference evidence="2" key="2">
    <citation type="submission" date="2020-07" db="EMBL/GenBank/DDBJ databases">
        <authorList>
            <person name="Vera ALvarez R."/>
            <person name="Arias-Moreno D.M."/>
            <person name="Jimenez-Jacinto V."/>
            <person name="Jimenez-Bremont J.F."/>
            <person name="Swaminathan K."/>
            <person name="Moose S.P."/>
            <person name="Guerrero-Gonzalez M.L."/>
            <person name="Marino-Ramirez L."/>
            <person name="Landsman D."/>
            <person name="Rodriguez-Kessler M."/>
            <person name="Delgado-Sanchez P."/>
        </authorList>
    </citation>
    <scope>NUCLEOTIDE SEQUENCE</scope>
    <source>
        <tissue evidence="2">Cladode</tissue>
    </source>
</reference>
<feature type="compositionally biased region" description="Basic and acidic residues" evidence="1">
    <location>
        <begin position="28"/>
        <end position="38"/>
    </location>
</feature>
<sequence>MSVDEEQQPEIYGKKRPRVKSVHLEPNSPERKRVHGEPVEPTVSQTESEQFKDDITEAGVTFLGPEQIREELLGILSDSDELTDGDSAIHDLDSVIKSLQDELNLPQQTEVTAAAQPDLGYLLEASDDELGLPPASTEGEAKNTVFGVGEVEVPVISLENFNFGKMFEFEDEFLSYDCGIVEDDPPSGDFVLDGLFCYNERKPSDQSELAWQLRLSADPSALIG</sequence>
<proteinExistence type="predicted"/>
<accession>A0A7C9DBE2</accession>
<name>A0A7C9DBE2_OPUST</name>
<protein>
    <submittedName>
        <fullName evidence="2">Uncharacterized protein</fullName>
    </submittedName>
</protein>
<dbReference type="AlphaFoldDB" id="A0A7C9DBE2"/>
<dbReference type="EMBL" id="GISG01094631">
    <property type="protein sequence ID" value="MBA4635305.1"/>
    <property type="molecule type" value="Transcribed_RNA"/>
</dbReference>
<dbReference type="PANTHER" id="PTHR34539">
    <property type="entry name" value="T6J4.11 PROTEIN"/>
    <property type="match status" value="1"/>
</dbReference>
<feature type="region of interest" description="Disordered" evidence="1">
    <location>
        <begin position="1"/>
        <end position="52"/>
    </location>
</feature>
<evidence type="ECO:0000313" key="2">
    <source>
        <dbReference type="EMBL" id="MBA4635305.1"/>
    </source>
</evidence>
<organism evidence="2">
    <name type="scientific">Opuntia streptacantha</name>
    <name type="common">Prickly pear cactus</name>
    <name type="synonym">Opuntia cardona</name>
    <dbReference type="NCBI Taxonomy" id="393608"/>
    <lineage>
        <taxon>Eukaryota</taxon>
        <taxon>Viridiplantae</taxon>
        <taxon>Streptophyta</taxon>
        <taxon>Embryophyta</taxon>
        <taxon>Tracheophyta</taxon>
        <taxon>Spermatophyta</taxon>
        <taxon>Magnoliopsida</taxon>
        <taxon>eudicotyledons</taxon>
        <taxon>Gunneridae</taxon>
        <taxon>Pentapetalae</taxon>
        <taxon>Caryophyllales</taxon>
        <taxon>Cactineae</taxon>
        <taxon>Cactaceae</taxon>
        <taxon>Opuntioideae</taxon>
        <taxon>Opuntia</taxon>
    </lineage>
</organism>
<reference evidence="2" key="1">
    <citation type="journal article" date="2013" name="J. Plant Res.">
        <title>Effect of fungi and light on seed germination of three Opuntia species from semiarid lands of central Mexico.</title>
        <authorList>
            <person name="Delgado-Sanchez P."/>
            <person name="Jimenez-Bremont J.F."/>
            <person name="Guerrero-Gonzalez Mde L."/>
            <person name="Flores J."/>
        </authorList>
    </citation>
    <scope>NUCLEOTIDE SEQUENCE</scope>
    <source>
        <tissue evidence="2">Cladode</tissue>
    </source>
</reference>